<dbReference type="Pfam" id="PF13803">
    <property type="entry name" value="DUF4184"/>
    <property type="match status" value="1"/>
</dbReference>
<keyword evidence="1" id="KW-1133">Transmembrane helix</keyword>
<reference evidence="2 3" key="1">
    <citation type="submission" date="2024-02" db="EMBL/GenBank/DDBJ databases">
        <authorList>
            <person name="Saticioglu I.B."/>
        </authorList>
    </citation>
    <scope>NUCLEOTIDE SEQUENCE [LARGE SCALE GENOMIC DNA]</scope>
    <source>
        <strain evidence="2 3">Mu-43</strain>
    </source>
</reference>
<dbReference type="EMBL" id="JBBDGN010000013">
    <property type="protein sequence ID" value="MEJ1092561.1"/>
    <property type="molecule type" value="Genomic_DNA"/>
</dbReference>
<feature type="transmembrane region" description="Helical" evidence="1">
    <location>
        <begin position="235"/>
        <end position="256"/>
    </location>
</feature>
<comment type="caution">
    <text evidence="2">The sequence shown here is derived from an EMBL/GenBank/DDBJ whole genome shotgun (WGS) entry which is preliminary data.</text>
</comment>
<accession>A0ABU8LPR9</accession>
<organism evidence="2 3">
    <name type="scientific">Microbacterium istanbulense</name>
    <dbReference type="NCBI Taxonomy" id="3122049"/>
    <lineage>
        <taxon>Bacteria</taxon>
        <taxon>Bacillati</taxon>
        <taxon>Actinomycetota</taxon>
        <taxon>Actinomycetes</taxon>
        <taxon>Micrococcales</taxon>
        <taxon>Microbacteriaceae</taxon>
        <taxon>Microbacterium</taxon>
    </lineage>
</organism>
<dbReference type="InterPro" id="IPR025238">
    <property type="entry name" value="DUF4184"/>
</dbReference>
<evidence type="ECO:0000256" key="1">
    <source>
        <dbReference type="SAM" id="Phobius"/>
    </source>
</evidence>
<sequence length="278" mass="30008">MPFTPSHAVVALPFIRTPLIPAAIAIGAMTPDLPLFVRGIGIGYGFTHTFANVVWTALLAFVLFLVWRVVLRPAVPQLAPSWIATRLPAQWWLSGRAAAPNAVGVGESRGYPLLLAVSFVLGVLSHIVWDLFTHEGRAGVDAVPLLAAMWGPLPGYKWLQHGSSVIGLLIIGIWALTWLTRRAPQPLPKRQLPDAVRVAWWISLPLILLAAWVLGYQMMGPFTAEFTAQHLAYRVLPPACALWAALTLVLCIVLAVRRPADAPLEGGAAQSGRGSHSA</sequence>
<evidence type="ECO:0000313" key="3">
    <source>
        <dbReference type="Proteomes" id="UP001366085"/>
    </source>
</evidence>
<name>A0ABU8LPR9_9MICO</name>
<proteinExistence type="predicted"/>
<feature type="transmembrane region" description="Helical" evidence="1">
    <location>
        <begin position="158"/>
        <end position="177"/>
    </location>
</feature>
<feature type="transmembrane region" description="Helical" evidence="1">
    <location>
        <begin position="49"/>
        <end position="71"/>
    </location>
</feature>
<feature type="transmembrane region" description="Helical" evidence="1">
    <location>
        <begin position="7"/>
        <end position="29"/>
    </location>
</feature>
<feature type="transmembrane region" description="Helical" evidence="1">
    <location>
        <begin position="198"/>
        <end position="215"/>
    </location>
</feature>
<evidence type="ECO:0000313" key="2">
    <source>
        <dbReference type="EMBL" id="MEJ1092561.1"/>
    </source>
</evidence>
<dbReference type="RefSeq" id="WP_337321229.1">
    <property type="nucleotide sequence ID" value="NZ_JBBDGN010000013.1"/>
</dbReference>
<keyword evidence="1" id="KW-0472">Membrane</keyword>
<keyword evidence="3" id="KW-1185">Reference proteome</keyword>
<protein>
    <submittedName>
        <fullName evidence="2">DUF4184 family protein</fullName>
    </submittedName>
</protein>
<feature type="transmembrane region" description="Helical" evidence="1">
    <location>
        <begin position="111"/>
        <end position="129"/>
    </location>
</feature>
<dbReference type="Proteomes" id="UP001366085">
    <property type="component" value="Unassembled WGS sequence"/>
</dbReference>
<gene>
    <name evidence="2" type="ORF">WDU93_12785</name>
</gene>
<keyword evidence="1" id="KW-0812">Transmembrane</keyword>